<proteinExistence type="predicted"/>
<name>A0A1Y5PM87_9MYCO</name>
<reference evidence="1" key="1">
    <citation type="submission" date="2016-03" db="EMBL/GenBank/DDBJ databases">
        <authorList>
            <person name="Ploux O."/>
        </authorList>
    </citation>
    <scope>NUCLEOTIDE SEQUENCE</scope>
    <source>
        <strain evidence="1">UC10</strain>
    </source>
</reference>
<accession>A0A1Y5PM87</accession>
<protein>
    <submittedName>
        <fullName evidence="1">Uncharacterized protein</fullName>
    </submittedName>
</protein>
<sequence length="60" mass="6280">MHWPDPKLALPSQLFFGRVPGYSGGAVASRPIGLVTLGFRSQDEAGDVADAVRKSGVIAI</sequence>
<organism evidence="1">
    <name type="scientific">uncultured Mycobacterium sp</name>
    <dbReference type="NCBI Taxonomy" id="171292"/>
    <lineage>
        <taxon>Bacteria</taxon>
        <taxon>Bacillati</taxon>
        <taxon>Actinomycetota</taxon>
        <taxon>Actinomycetes</taxon>
        <taxon>Mycobacteriales</taxon>
        <taxon>Mycobacteriaceae</taxon>
        <taxon>Mycobacterium</taxon>
        <taxon>environmental samples</taxon>
    </lineage>
</organism>
<evidence type="ECO:0000313" key="1">
    <source>
        <dbReference type="EMBL" id="SBS79775.1"/>
    </source>
</evidence>
<gene>
    <name evidence="1" type="ORF">MHPYR_90125</name>
</gene>
<dbReference type="EMBL" id="FLQS01000089">
    <property type="protein sequence ID" value="SBS79775.1"/>
    <property type="molecule type" value="Genomic_DNA"/>
</dbReference>
<dbReference type="AlphaFoldDB" id="A0A1Y5PM87"/>